<dbReference type="GeneID" id="27329620"/>
<dbReference type="PANTHER" id="PTHR34043:SF3">
    <property type="entry name" value="ALPHA_BETA-HYDROLASES SUPERFAMILY PROTEIN"/>
    <property type="match status" value="1"/>
</dbReference>
<protein>
    <recommendedName>
        <fullName evidence="7">Lipase-like C-terminal domain-containing protein</fullName>
    </recommendedName>
</protein>
<dbReference type="Proteomes" id="UP000053328">
    <property type="component" value="Unassembled WGS sequence"/>
</dbReference>
<name>A0A0D2C3N1_9EURO</name>
<dbReference type="GO" id="GO:0016787">
    <property type="term" value="F:hydrolase activity"/>
    <property type="evidence" value="ECO:0007669"/>
    <property type="project" value="UniProtKB-KW"/>
</dbReference>
<dbReference type="VEuPathDB" id="FungiDB:PV08_02537"/>
<dbReference type="EMBL" id="KN847493">
    <property type="protein sequence ID" value="KIW18249.1"/>
    <property type="molecule type" value="Genomic_DNA"/>
</dbReference>
<reference evidence="8 9" key="1">
    <citation type="submission" date="2015-01" db="EMBL/GenBank/DDBJ databases">
        <title>The Genome Sequence of Exophiala spinifera CBS89968.</title>
        <authorList>
            <consortium name="The Broad Institute Genomics Platform"/>
            <person name="Cuomo C."/>
            <person name="de Hoog S."/>
            <person name="Gorbushina A."/>
            <person name="Stielow B."/>
            <person name="Teixiera M."/>
            <person name="Abouelleil A."/>
            <person name="Chapman S.B."/>
            <person name="Priest M."/>
            <person name="Young S.K."/>
            <person name="Wortman J."/>
            <person name="Nusbaum C."/>
            <person name="Birren B."/>
        </authorList>
    </citation>
    <scope>NUCLEOTIDE SEQUENCE [LARGE SCALE GENOMIC DNA]</scope>
    <source>
        <strain evidence="8 9">CBS 89968</strain>
    </source>
</reference>
<keyword evidence="4" id="KW-0378">Hydrolase</keyword>
<dbReference type="GO" id="GO:0006629">
    <property type="term" value="P:lipid metabolic process"/>
    <property type="evidence" value="ECO:0007669"/>
    <property type="project" value="UniProtKB-KW"/>
</dbReference>
<accession>A0A0D2C3N1</accession>
<keyword evidence="5" id="KW-0443">Lipid metabolism</keyword>
<dbReference type="HOGENOM" id="CLU_031060_0_0_1"/>
<feature type="region of interest" description="Disordered" evidence="6">
    <location>
        <begin position="1"/>
        <end position="22"/>
    </location>
</feature>
<dbReference type="SUPFAM" id="SSF53474">
    <property type="entry name" value="alpha/beta-Hydrolases"/>
    <property type="match status" value="1"/>
</dbReference>
<dbReference type="RefSeq" id="XP_016238465.1">
    <property type="nucleotide sequence ID" value="XM_016376895.1"/>
</dbReference>
<dbReference type="STRING" id="91928.A0A0D2C3N1"/>
<dbReference type="Pfam" id="PF24708">
    <property type="entry name" value="Lip_C"/>
    <property type="match status" value="1"/>
</dbReference>
<evidence type="ECO:0000256" key="1">
    <source>
        <dbReference type="ARBA" id="ARBA00004613"/>
    </source>
</evidence>
<dbReference type="Gene3D" id="3.40.50.1820">
    <property type="entry name" value="alpha/beta hydrolase"/>
    <property type="match status" value="1"/>
</dbReference>
<comment type="subcellular location">
    <subcellularLocation>
        <location evidence="1">Secreted</location>
    </subcellularLocation>
</comment>
<dbReference type="OrthoDB" id="206848at2759"/>
<sequence length="540" mass="59846">MDPANPSNSNVIDPMTHPISPGNTGIQELRRTVGEIRTILPGELDKSCPIVLVPGFSGWSQPFLGTVNYFGGFEDLPLILSNAGYIVIVVRIGPLSTNRERACEVFAQLRKINSSASGRKGLPRGYDLPGTSPATLIPVDYGTTNSSPHQNLVAAAQIWQAVVYASDSNPLPGTWKWSDTNKVNFICHSQGGTTIRYLIELLSGSKGPDLPQFEGTDRQDWVKSVVTLGSPHKGTTITSVVNDFLPLDGLDPLIDFVTSCSFNPRSERIYDLCLDHWEFSRRPDETYQAMRDRIAPDVRTWWTGRSNGLNDNSLRGAEALETFAPTASNQIYYFTMSFCATQPFPQANLTPQDINEFLDMFHFHQVWNPFGLLGHFFSPVQAFLSWVTVLPALYATLTWLTDVANRHLAQLGYFSQIPRPGSQIPRSDILPLMAFPAYSMAGRRIDENAYPRIPSGEFQPNDGIVNTRSMDGPVAGPVDNGFFPTALRAPGNTVKGKYWHLGKNSTIDHADEIGVFTDRRTNAEIQVMYLLFAELGARIR</sequence>
<evidence type="ECO:0000313" key="9">
    <source>
        <dbReference type="Proteomes" id="UP000053328"/>
    </source>
</evidence>
<evidence type="ECO:0000259" key="7">
    <source>
        <dbReference type="Pfam" id="PF24708"/>
    </source>
</evidence>
<evidence type="ECO:0000256" key="3">
    <source>
        <dbReference type="ARBA" id="ARBA00022729"/>
    </source>
</evidence>
<proteinExistence type="predicted"/>
<gene>
    <name evidence="8" type="ORF">PV08_02537</name>
</gene>
<dbReference type="GO" id="GO:0005576">
    <property type="term" value="C:extracellular region"/>
    <property type="evidence" value="ECO:0007669"/>
    <property type="project" value="UniProtKB-SubCell"/>
</dbReference>
<evidence type="ECO:0000256" key="4">
    <source>
        <dbReference type="ARBA" id="ARBA00022801"/>
    </source>
</evidence>
<evidence type="ECO:0000256" key="6">
    <source>
        <dbReference type="SAM" id="MobiDB-lite"/>
    </source>
</evidence>
<organism evidence="8 9">
    <name type="scientific">Exophiala spinifera</name>
    <dbReference type="NCBI Taxonomy" id="91928"/>
    <lineage>
        <taxon>Eukaryota</taxon>
        <taxon>Fungi</taxon>
        <taxon>Dikarya</taxon>
        <taxon>Ascomycota</taxon>
        <taxon>Pezizomycotina</taxon>
        <taxon>Eurotiomycetes</taxon>
        <taxon>Chaetothyriomycetidae</taxon>
        <taxon>Chaetothyriales</taxon>
        <taxon>Herpotrichiellaceae</taxon>
        <taxon>Exophiala</taxon>
    </lineage>
</organism>
<dbReference type="InterPro" id="IPR029058">
    <property type="entry name" value="AB_hydrolase_fold"/>
</dbReference>
<keyword evidence="2" id="KW-0964">Secreted</keyword>
<feature type="domain" description="Lipase-like C-terminal" evidence="7">
    <location>
        <begin position="176"/>
        <end position="360"/>
    </location>
</feature>
<dbReference type="InterPro" id="IPR056304">
    <property type="entry name" value="Lip-like_C"/>
</dbReference>
<evidence type="ECO:0000256" key="2">
    <source>
        <dbReference type="ARBA" id="ARBA00022525"/>
    </source>
</evidence>
<dbReference type="AlphaFoldDB" id="A0A0D2C3N1"/>
<evidence type="ECO:0000256" key="5">
    <source>
        <dbReference type="ARBA" id="ARBA00023098"/>
    </source>
</evidence>
<evidence type="ECO:0000313" key="8">
    <source>
        <dbReference type="EMBL" id="KIW18249.1"/>
    </source>
</evidence>
<dbReference type="PANTHER" id="PTHR34043">
    <property type="entry name" value="ALPHA/BETA-HYDROLASES SUPERFAMILY PROTEIN"/>
    <property type="match status" value="1"/>
</dbReference>
<keyword evidence="3" id="KW-0732">Signal</keyword>
<keyword evidence="9" id="KW-1185">Reference proteome</keyword>
<feature type="compositionally biased region" description="Polar residues" evidence="6">
    <location>
        <begin position="1"/>
        <end position="11"/>
    </location>
</feature>